<dbReference type="RefSeq" id="WP_169630040.1">
    <property type="nucleotide sequence ID" value="NZ_JABCMA010001210.1"/>
</dbReference>
<comment type="caution">
    <text evidence="8">The sequence shown here is derived from an EMBL/GenBank/DDBJ whole genome shotgun (WGS) entry which is preliminary data.</text>
</comment>
<evidence type="ECO:0000256" key="5">
    <source>
        <dbReference type="ARBA" id="ARBA00023316"/>
    </source>
</evidence>
<evidence type="ECO:0000256" key="2">
    <source>
        <dbReference type="ARBA" id="ARBA00010860"/>
    </source>
</evidence>
<keyword evidence="5" id="KW-0961">Cell wall biogenesis/degradation</keyword>
<evidence type="ECO:0000256" key="1">
    <source>
        <dbReference type="ARBA" id="ARBA00001561"/>
    </source>
</evidence>
<comment type="catalytic activity">
    <reaction evidence="1">
        <text>Hydrolyzes the link between N-acetylmuramoyl residues and L-amino acid residues in certain cell-wall glycopeptides.</text>
        <dbReference type="EC" id="3.5.1.28"/>
    </reaction>
</comment>
<feature type="non-terminal residue" evidence="8">
    <location>
        <position position="142"/>
    </location>
</feature>
<proteinExistence type="inferred from homology"/>
<dbReference type="AlphaFoldDB" id="A0A7Y0R2Z4"/>
<name>A0A7Y0R2Z4_VIBAL</name>
<feature type="compositionally biased region" description="Low complexity" evidence="6">
    <location>
        <begin position="16"/>
        <end position="31"/>
    </location>
</feature>
<dbReference type="GO" id="GO:0030288">
    <property type="term" value="C:outer membrane-bounded periplasmic space"/>
    <property type="evidence" value="ECO:0007669"/>
    <property type="project" value="TreeGrafter"/>
</dbReference>
<dbReference type="InterPro" id="IPR050695">
    <property type="entry name" value="N-acetylmuramoyl_amidase_3"/>
</dbReference>
<organism evidence="8 9">
    <name type="scientific">Vibrio alginolyticus</name>
    <dbReference type="NCBI Taxonomy" id="663"/>
    <lineage>
        <taxon>Bacteria</taxon>
        <taxon>Pseudomonadati</taxon>
        <taxon>Pseudomonadota</taxon>
        <taxon>Gammaproteobacteria</taxon>
        <taxon>Vibrionales</taxon>
        <taxon>Vibrionaceae</taxon>
        <taxon>Vibrio</taxon>
    </lineage>
</organism>
<dbReference type="EC" id="3.5.1.28" evidence="3"/>
<accession>A0A7Y0R2Z4</accession>
<evidence type="ECO:0000256" key="6">
    <source>
        <dbReference type="SAM" id="MobiDB-lite"/>
    </source>
</evidence>
<reference evidence="8 9" key="1">
    <citation type="submission" date="2020-04" db="EMBL/GenBank/DDBJ databases">
        <title>Whole-genome sequencing of Vibrio spp. from China reveals different genetic environments of blaCTX-M-14 among diverse lineages.</title>
        <authorList>
            <person name="Zheng Z."/>
            <person name="Ye L."/>
            <person name="Chen S."/>
        </authorList>
    </citation>
    <scope>NUCLEOTIDE SEQUENCE [LARGE SCALE GENOMIC DNA]</scope>
    <source>
        <strain evidence="8 9">Vb1636</strain>
    </source>
</reference>
<dbReference type="GO" id="GO:0071555">
    <property type="term" value="P:cell wall organization"/>
    <property type="evidence" value="ECO:0007669"/>
    <property type="project" value="UniProtKB-KW"/>
</dbReference>
<keyword evidence="4" id="KW-0378">Hydrolase</keyword>
<dbReference type="GO" id="GO:0009253">
    <property type="term" value="P:peptidoglycan catabolic process"/>
    <property type="evidence" value="ECO:0007669"/>
    <property type="project" value="InterPro"/>
</dbReference>
<dbReference type="GO" id="GO:0008745">
    <property type="term" value="F:N-acetylmuramoyl-L-alanine amidase activity"/>
    <property type="evidence" value="ECO:0007669"/>
    <property type="project" value="UniProtKB-EC"/>
</dbReference>
<feature type="non-terminal residue" evidence="8">
    <location>
        <position position="1"/>
    </location>
</feature>
<evidence type="ECO:0000256" key="3">
    <source>
        <dbReference type="ARBA" id="ARBA00011901"/>
    </source>
</evidence>
<dbReference type="Pfam" id="PF01520">
    <property type="entry name" value="Amidase_3"/>
    <property type="match status" value="1"/>
</dbReference>
<sequence length="142" mass="15445">QYGHRLVIDLPHGKKTATTAAKPSKPATTSKDMSTVQRAQEVLIVIDPGHGGEDPGSIGPSRRKYEKDAVLSISRKLAAQLDATPGIKTRMTRTGDYFVNLNRRVAFARENDAHLLISVHADAFTSPQPRGGSVFVLNTRRA</sequence>
<dbReference type="Proteomes" id="UP000565155">
    <property type="component" value="Unassembled WGS sequence"/>
</dbReference>
<dbReference type="PANTHER" id="PTHR30404">
    <property type="entry name" value="N-ACETYLMURAMOYL-L-ALANINE AMIDASE"/>
    <property type="match status" value="1"/>
</dbReference>
<evidence type="ECO:0000313" key="9">
    <source>
        <dbReference type="Proteomes" id="UP000565155"/>
    </source>
</evidence>
<dbReference type="EMBL" id="JABCMA010001210">
    <property type="protein sequence ID" value="NMR77931.1"/>
    <property type="molecule type" value="Genomic_DNA"/>
</dbReference>
<feature type="region of interest" description="Disordered" evidence="6">
    <location>
        <begin position="14"/>
        <end position="34"/>
    </location>
</feature>
<gene>
    <name evidence="8" type="ORF">HKB35_30595</name>
</gene>
<feature type="domain" description="MurNAc-LAA" evidence="7">
    <location>
        <begin position="44"/>
        <end position="139"/>
    </location>
</feature>
<evidence type="ECO:0000256" key="4">
    <source>
        <dbReference type="ARBA" id="ARBA00022801"/>
    </source>
</evidence>
<dbReference type="SUPFAM" id="SSF53187">
    <property type="entry name" value="Zn-dependent exopeptidases"/>
    <property type="match status" value="1"/>
</dbReference>
<dbReference type="CDD" id="cd02696">
    <property type="entry name" value="MurNAc-LAA"/>
    <property type="match status" value="1"/>
</dbReference>
<evidence type="ECO:0000259" key="7">
    <source>
        <dbReference type="Pfam" id="PF01520"/>
    </source>
</evidence>
<dbReference type="Gene3D" id="3.40.630.40">
    <property type="entry name" value="Zn-dependent exopeptidases"/>
    <property type="match status" value="1"/>
</dbReference>
<dbReference type="InterPro" id="IPR002508">
    <property type="entry name" value="MurNAc-LAA_cat"/>
</dbReference>
<evidence type="ECO:0000313" key="8">
    <source>
        <dbReference type="EMBL" id="NMR77931.1"/>
    </source>
</evidence>
<comment type="similarity">
    <text evidence="2">Belongs to the N-acetylmuramoyl-L-alanine amidase 3 family.</text>
</comment>
<protein>
    <recommendedName>
        <fullName evidence="3">N-acetylmuramoyl-L-alanine amidase</fullName>
        <ecNumber evidence="3">3.5.1.28</ecNumber>
    </recommendedName>
</protein>
<dbReference type="PANTHER" id="PTHR30404:SF6">
    <property type="entry name" value="N-ACETYLMURAMOYL-L-ALANINE AMIDASE AMIB"/>
    <property type="match status" value="1"/>
</dbReference>